<organism evidence="2 3">
    <name type="scientific">Armillaria solidipes</name>
    <dbReference type="NCBI Taxonomy" id="1076256"/>
    <lineage>
        <taxon>Eukaryota</taxon>
        <taxon>Fungi</taxon>
        <taxon>Dikarya</taxon>
        <taxon>Basidiomycota</taxon>
        <taxon>Agaricomycotina</taxon>
        <taxon>Agaricomycetes</taxon>
        <taxon>Agaricomycetidae</taxon>
        <taxon>Agaricales</taxon>
        <taxon>Marasmiineae</taxon>
        <taxon>Physalacriaceae</taxon>
        <taxon>Armillaria</taxon>
    </lineage>
</organism>
<evidence type="ECO:0000256" key="1">
    <source>
        <dbReference type="SAM" id="Phobius"/>
    </source>
</evidence>
<feature type="transmembrane region" description="Helical" evidence="1">
    <location>
        <begin position="43"/>
        <end position="63"/>
    </location>
</feature>
<gene>
    <name evidence="2" type="ORF">ARMSODRAFT_951219</name>
</gene>
<keyword evidence="1" id="KW-0472">Membrane</keyword>
<dbReference type="AlphaFoldDB" id="A0A2H3C7D0"/>
<reference evidence="3" key="1">
    <citation type="journal article" date="2017" name="Nat. Ecol. Evol.">
        <title>Genome expansion and lineage-specific genetic innovations in the forest pathogenic fungi Armillaria.</title>
        <authorList>
            <person name="Sipos G."/>
            <person name="Prasanna A.N."/>
            <person name="Walter M.C."/>
            <person name="O'Connor E."/>
            <person name="Balint B."/>
            <person name="Krizsan K."/>
            <person name="Kiss B."/>
            <person name="Hess J."/>
            <person name="Varga T."/>
            <person name="Slot J."/>
            <person name="Riley R."/>
            <person name="Boka B."/>
            <person name="Rigling D."/>
            <person name="Barry K."/>
            <person name="Lee J."/>
            <person name="Mihaltcheva S."/>
            <person name="LaButti K."/>
            <person name="Lipzen A."/>
            <person name="Waldron R."/>
            <person name="Moloney N.M."/>
            <person name="Sperisen C."/>
            <person name="Kredics L."/>
            <person name="Vagvoelgyi C."/>
            <person name="Patrignani A."/>
            <person name="Fitzpatrick D."/>
            <person name="Nagy I."/>
            <person name="Doyle S."/>
            <person name="Anderson J.B."/>
            <person name="Grigoriev I.V."/>
            <person name="Gueldener U."/>
            <person name="Muensterkoetter M."/>
            <person name="Nagy L.G."/>
        </authorList>
    </citation>
    <scope>NUCLEOTIDE SEQUENCE [LARGE SCALE GENOMIC DNA]</scope>
    <source>
        <strain evidence="3">28-4</strain>
    </source>
</reference>
<evidence type="ECO:0000313" key="2">
    <source>
        <dbReference type="EMBL" id="PBK75142.1"/>
    </source>
</evidence>
<dbReference type="EMBL" id="KZ293418">
    <property type="protein sequence ID" value="PBK75142.1"/>
    <property type="molecule type" value="Genomic_DNA"/>
</dbReference>
<keyword evidence="1" id="KW-0812">Transmembrane</keyword>
<name>A0A2H3C7D0_9AGAR</name>
<protein>
    <submittedName>
        <fullName evidence="2">Uncharacterized protein</fullName>
    </submittedName>
</protein>
<accession>A0A2H3C7D0</accession>
<dbReference type="Proteomes" id="UP000218334">
    <property type="component" value="Unassembled WGS sequence"/>
</dbReference>
<keyword evidence="3" id="KW-1185">Reference proteome</keyword>
<evidence type="ECO:0000313" key="3">
    <source>
        <dbReference type="Proteomes" id="UP000218334"/>
    </source>
</evidence>
<keyword evidence="1" id="KW-1133">Transmembrane helix</keyword>
<proteinExistence type="predicted"/>
<sequence length="71" mass="7557">MTVNTPGSGPISSGIYPWFRDLFTPFRLSMSSSSYTSRSLYDLSGLVAVVTGGGTGIGGIFHLRTPNNKDN</sequence>